<accession>A0A1H3JJK8</accession>
<evidence type="ECO:0000313" key="13">
    <source>
        <dbReference type="Proteomes" id="UP000199663"/>
    </source>
</evidence>
<gene>
    <name evidence="12" type="ORF">SAMN05444412_10140</name>
</gene>
<sequence length="286" mass="31625">MKNLPYLSPIKIREFIQAALLEDVGEGDHSTLASIPAEKIGKAQLLIKQDGVIAGLDLAKMIFEQFDPKLEVTLLLKDGDLVKSGDIGLIVEGSAASILTTERLVLNCMQRMSGIATKTHKLAQLIAHTKAKLMDTRKTTPNFRMMEKWAVVLGGGRNHRFALYDMVMLKDNHIDFAGGIQKAVASTRAYLADKKLDLKIEVETRNLEELEEALRVGGMDWIMLDNMDFATMRKAVEMVNGRYKLEASGGITEENLKDVAECGVDYISVGALTHQVQSMDISLKAF</sequence>
<evidence type="ECO:0000256" key="3">
    <source>
        <dbReference type="ARBA" id="ARBA00009400"/>
    </source>
</evidence>
<keyword evidence="6 9" id="KW-0328">Glycosyltransferase</keyword>
<evidence type="ECO:0000256" key="2">
    <source>
        <dbReference type="ARBA" id="ARBA00004893"/>
    </source>
</evidence>
<evidence type="ECO:0000259" key="11">
    <source>
        <dbReference type="Pfam" id="PF02749"/>
    </source>
</evidence>
<dbReference type="Pfam" id="PF01729">
    <property type="entry name" value="QRPTase_C"/>
    <property type="match status" value="1"/>
</dbReference>
<evidence type="ECO:0000256" key="1">
    <source>
        <dbReference type="ARBA" id="ARBA00003237"/>
    </source>
</evidence>
<dbReference type="Pfam" id="PF02749">
    <property type="entry name" value="QRPTase_N"/>
    <property type="match status" value="1"/>
</dbReference>
<dbReference type="Gene3D" id="3.90.1170.20">
    <property type="entry name" value="Quinolinate phosphoribosyl transferase, N-terminal domain"/>
    <property type="match status" value="1"/>
</dbReference>
<proteinExistence type="inferred from homology"/>
<dbReference type="InterPro" id="IPR022412">
    <property type="entry name" value="Quinolinate_PRibosylTrfase_N"/>
</dbReference>
<organism evidence="12 13">
    <name type="scientific">Rhodonellum ikkaensis</name>
    <dbReference type="NCBI Taxonomy" id="336829"/>
    <lineage>
        <taxon>Bacteria</taxon>
        <taxon>Pseudomonadati</taxon>
        <taxon>Bacteroidota</taxon>
        <taxon>Cytophagia</taxon>
        <taxon>Cytophagales</taxon>
        <taxon>Cytophagaceae</taxon>
        <taxon>Rhodonellum</taxon>
    </lineage>
</organism>
<dbReference type="PANTHER" id="PTHR32179">
    <property type="entry name" value="NICOTINATE-NUCLEOTIDE PYROPHOSPHORYLASE [CARBOXYLATING]"/>
    <property type="match status" value="1"/>
</dbReference>
<dbReference type="Gene3D" id="3.20.20.70">
    <property type="entry name" value="Aldolase class I"/>
    <property type="match status" value="1"/>
</dbReference>
<comment type="function">
    <text evidence="1">Involved in the catabolism of quinolinic acid (QA).</text>
</comment>
<dbReference type="NCBIfam" id="TIGR00078">
    <property type="entry name" value="nadC"/>
    <property type="match status" value="1"/>
</dbReference>
<keyword evidence="7 9" id="KW-0808">Transferase</keyword>
<dbReference type="EC" id="2.4.2.19" evidence="4"/>
<protein>
    <recommendedName>
        <fullName evidence="4">nicotinate-nucleotide diphosphorylase (carboxylating)</fullName>
        <ecNumber evidence="4">2.4.2.19</ecNumber>
    </recommendedName>
    <alternativeName>
        <fullName evidence="8">Quinolinate phosphoribosyltransferase [decarboxylating]</fullName>
    </alternativeName>
</protein>
<dbReference type="SUPFAM" id="SSF54675">
    <property type="entry name" value="Nicotinate/Quinolinate PRTase N-terminal domain-like"/>
    <property type="match status" value="1"/>
</dbReference>
<dbReference type="PANTHER" id="PTHR32179:SF3">
    <property type="entry name" value="NICOTINATE-NUCLEOTIDE PYROPHOSPHORYLASE [CARBOXYLATING]"/>
    <property type="match status" value="1"/>
</dbReference>
<dbReference type="Proteomes" id="UP000199663">
    <property type="component" value="Unassembled WGS sequence"/>
</dbReference>
<feature type="domain" description="Quinolinate phosphoribosyl transferase N-terminal" evidence="11">
    <location>
        <begin position="29"/>
        <end position="113"/>
    </location>
</feature>
<keyword evidence="13" id="KW-1185">Reference proteome</keyword>
<dbReference type="InterPro" id="IPR002638">
    <property type="entry name" value="Quinolinate_PRibosylTrfase_C"/>
</dbReference>
<comment type="similarity">
    <text evidence="3 9">Belongs to the NadC/ModD family.</text>
</comment>
<evidence type="ECO:0000259" key="10">
    <source>
        <dbReference type="Pfam" id="PF01729"/>
    </source>
</evidence>
<dbReference type="InterPro" id="IPR036068">
    <property type="entry name" value="Nicotinate_pribotase-like_C"/>
</dbReference>
<evidence type="ECO:0000256" key="9">
    <source>
        <dbReference type="PIRNR" id="PIRNR006250"/>
    </source>
</evidence>
<dbReference type="InterPro" id="IPR004393">
    <property type="entry name" value="NadC"/>
</dbReference>
<evidence type="ECO:0000256" key="5">
    <source>
        <dbReference type="ARBA" id="ARBA00022642"/>
    </source>
</evidence>
<evidence type="ECO:0000256" key="4">
    <source>
        <dbReference type="ARBA" id="ARBA00011944"/>
    </source>
</evidence>
<dbReference type="InterPro" id="IPR027277">
    <property type="entry name" value="NadC/ModD"/>
</dbReference>
<comment type="caution">
    <text evidence="12">The sequence shown here is derived from an EMBL/GenBank/DDBJ whole genome shotgun (WGS) entry which is preliminary data.</text>
</comment>
<dbReference type="EMBL" id="FNQC01000001">
    <property type="protein sequence ID" value="SDY40180.1"/>
    <property type="molecule type" value="Genomic_DNA"/>
</dbReference>
<evidence type="ECO:0000256" key="7">
    <source>
        <dbReference type="ARBA" id="ARBA00022679"/>
    </source>
</evidence>
<dbReference type="InterPro" id="IPR037128">
    <property type="entry name" value="Quinolinate_PRibosylTase_N_sf"/>
</dbReference>
<name>A0A1H3JJK8_9BACT</name>
<dbReference type="CDD" id="cd01572">
    <property type="entry name" value="QPRTase"/>
    <property type="match status" value="1"/>
</dbReference>
<evidence type="ECO:0000313" key="12">
    <source>
        <dbReference type="EMBL" id="SDY40180.1"/>
    </source>
</evidence>
<comment type="pathway">
    <text evidence="2">Cofactor biosynthesis; NAD(+) biosynthesis; nicotinate D-ribonucleotide from quinolinate: step 1/1.</text>
</comment>
<dbReference type="InterPro" id="IPR013785">
    <property type="entry name" value="Aldolase_TIM"/>
</dbReference>
<feature type="domain" description="Quinolinate phosphoribosyl transferase C-terminal" evidence="10">
    <location>
        <begin position="115"/>
        <end position="284"/>
    </location>
</feature>
<evidence type="ECO:0000256" key="6">
    <source>
        <dbReference type="ARBA" id="ARBA00022676"/>
    </source>
</evidence>
<reference evidence="12 13" key="1">
    <citation type="submission" date="2016-10" db="EMBL/GenBank/DDBJ databases">
        <authorList>
            <person name="Varghese N."/>
            <person name="Submissions S."/>
        </authorList>
    </citation>
    <scope>NUCLEOTIDE SEQUENCE [LARGE SCALE GENOMIC DNA]</scope>
    <source>
        <strain evidence="12 13">DSM 17997</strain>
    </source>
</reference>
<evidence type="ECO:0000256" key="8">
    <source>
        <dbReference type="ARBA" id="ARBA00033102"/>
    </source>
</evidence>
<dbReference type="RefSeq" id="WP_019595821.1">
    <property type="nucleotide sequence ID" value="NZ_FNQC01000001.1"/>
</dbReference>
<keyword evidence="5" id="KW-0662">Pyridine nucleotide biosynthesis</keyword>
<dbReference type="PIRSF" id="PIRSF006250">
    <property type="entry name" value="NadC_ModD"/>
    <property type="match status" value="1"/>
</dbReference>
<dbReference type="SUPFAM" id="SSF51690">
    <property type="entry name" value="Nicotinate/Quinolinate PRTase C-terminal domain-like"/>
    <property type="match status" value="1"/>
</dbReference>